<feature type="transmembrane region" description="Helical" evidence="7">
    <location>
        <begin position="92"/>
        <end position="111"/>
    </location>
</feature>
<evidence type="ECO:0000256" key="5">
    <source>
        <dbReference type="ARBA" id="ARBA00023136"/>
    </source>
</evidence>
<feature type="transmembrane region" description="Helical" evidence="7">
    <location>
        <begin position="36"/>
        <end position="54"/>
    </location>
</feature>
<name>A0ABV5K483_9ACTN</name>
<dbReference type="Gene3D" id="1.10.3730.20">
    <property type="match status" value="1"/>
</dbReference>
<evidence type="ECO:0000256" key="1">
    <source>
        <dbReference type="ARBA" id="ARBA00004141"/>
    </source>
</evidence>
<accession>A0ABV5K483</accession>
<dbReference type="SUPFAM" id="SSF103481">
    <property type="entry name" value="Multidrug resistance efflux transporter EmrE"/>
    <property type="match status" value="2"/>
</dbReference>
<organism evidence="9 10">
    <name type="scientific">Nocardioides plantarum</name>
    <dbReference type="NCBI Taxonomy" id="29299"/>
    <lineage>
        <taxon>Bacteria</taxon>
        <taxon>Bacillati</taxon>
        <taxon>Actinomycetota</taxon>
        <taxon>Actinomycetes</taxon>
        <taxon>Propionibacteriales</taxon>
        <taxon>Nocardioidaceae</taxon>
        <taxon>Nocardioides</taxon>
    </lineage>
</organism>
<dbReference type="PANTHER" id="PTHR32322:SF2">
    <property type="entry name" value="EAMA DOMAIN-CONTAINING PROTEIN"/>
    <property type="match status" value="1"/>
</dbReference>
<keyword evidence="10" id="KW-1185">Reference proteome</keyword>
<feature type="transmembrane region" description="Helical" evidence="7">
    <location>
        <begin position="209"/>
        <end position="231"/>
    </location>
</feature>
<feature type="transmembrane region" description="Helical" evidence="7">
    <location>
        <begin position="142"/>
        <end position="164"/>
    </location>
</feature>
<feature type="domain" description="EamA" evidence="8">
    <location>
        <begin position="145"/>
        <end position="278"/>
    </location>
</feature>
<dbReference type="PANTHER" id="PTHR32322">
    <property type="entry name" value="INNER MEMBRANE TRANSPORTER"/>
    <property type="match status" value="1"/>
</dbReference>
<evidence type="ECO:0000256" key="7">
    <source>
        <dbReference type="SAM" id="Phobius"/>
    </source>
</evidence>
<evidence type="ECO:0000256" key="3">
    <source>
        <dbReference type="ARBA" id="ARBA00022692"/>
    </source>
</evidence>
<dbReference type="Proteomes" id="UP001589750">
    <property type="component" value="Unassembled WGS sequence"/>
</dbReference>
<evidence type="ECO:0000313" key="9">
    <source>
        <dbReference type="EMBL" id="MFB9311561.1"/>
    </source>
</evidence>
<feature type="compositionally biased region" description="Pro residues" evidence="6">
    <location>
        <begin position="285"/>
        <end position="295"/>
    </location>
</feature>
<reference evidence="9 10" key="1">
    <citation type="submission" date="2024-09" db="EMBL/GenBank/DDBJ databases">
        <authorList>
            <person name="Sun Q."/>
            <person name="Mori K."/>
        </authorList>
    </citation>
    <scope>NUCLEOTIDE SEQUENCE [LARGE SCALE GENOMIC DNA]</scope>
    <source>
        <strain evidence="9 10">JCM 9626</strain>
    </source>
</reference>
<dbReference type="InterPro" id="IPR000620">
    <property type="entry name" value="EamA_dom"/>
</dbReference>
<dbReference type="Pfam" id="PF00892">
    <property type="entry name" value="EamA"/>
    <property type="match status" value="2"/>
</dbReference>
<dbReference type="InterPro" id="IPR050638">
    <property type="entry name" value="AA-Vitamin_Transporters"/>
</dbReference>
<feature type="transmembrane region" description="Helical" evidence="7">
    <location>
        <begin position="238"/>
        <end position="257"/>
    </location>
</feature>
<evidence type="ECO:0000256" key="4">
    <source>
        <dbReference type="ARBA" id="ARBA00022989"/>
    </source>
</evidence>
<comment type="similarity">
    <text evidence="2">Belongs to the EamA transporter family.</text>
</comment>
<dbReference type="RefSeq" id="WP_140008624.1">
    <property type="nucleotide sequence ID" value="NZ_JBHMDG010000001.1"/>
</dbReference>
<dbReference type="EMBL" id="JBHMDG010000001">
    <property type="protein sequence ID" value="MFB9311561.1"/>
    <property type="molecule type" value="Genomic_DNA"/>
</dbReference>
<feature type="domain" description="EamA" evidence="8">
    <location>
        <begin position="13"/>
        <end position="135"/>
    </location>
</feature>
<feature type="transmembrane region" description="Helical" evidence="7">
    <location>
        <begin position="263"/>
        <end position="280"/>
    </location>
</feature>
<sequence length="318" mass="32818">MEDNRLRTLGITAIAPLAWGTTYLTTQELLPPDRPLFSALMRALPAGLVLLAVCRRLPRGDWWWRAALLGTCNIGLFFPLLFLGAYHLPGGLAATTQAASPLAVMGLAFVLLRERATWTRVVAALVGLSGVALLVLRSPDGVTALGLVGAFGSVLVSGLGFVMVKRWPRPDGVSMLTLVSWQLVVGGLVLLPLALVVEGAPPAIDLPALGGYLWLGTAGTILAYCCWFHGLSRMPAGAVALVGLLNPVTGTALGVVVAGEAFGWPQALGMALVLGGVVAGQHRTPPAPTPAPAPTPTDDAAVTGSTTWRASSGCATSP</sequence>
<evidence type="ECO:0000313" key="10">
    <source>
        <dbReference type="Proteomes" id="UP001589750"/>
    </source>
</evidence>
<keyword evidence="3 7" id="KW-0812">Transmembrane</keyword>
<feature type="transmembrane region" description="Helical" evidence="7">
    <location>
        <begin position="118"/>
        <end position="136"/>
    </location>
</feature>
<feature type="region of interest" description="Disordered" evidence="6">
    <location>
        <begin position="283"/>
        <end position="318"/>
    </location>
</feature>
<protein>
    <submittedName>
        <fullName evidence="9">EamA family transporter</fullName>
    </submittedName>
</protein>
<evidence type="ECO:0000256" key="6">
    <source>
        <dbReference type="SAM" id="MobiDB-lite"/>
    </source>
</evidence>
<dbReference type="InterPro" id="IPR037185">
    <property type="entry name" value="EmrE-like"/>
</dbReference>
<proteinExistence type="inferred from homology"/>
<keyword evidence="4 7" id="KW-1133">Transmembrane helix</keyword>
<comment type="subcellular location">
    <subcellularLocation>
        <location evidence="1">Membrane</location>
        <topology evidence="1">Multi-pass membrane protein</topology>
    </subcellularLocation>
</comment>
<evidence type="ECO:0000256" key="2">
    <source>
        <dbReference type="ARBA" id="ARBA00007362"/>
    </source>
</evidence>
<gene>
    <name evidence="9" type="ORF">ACFFRI_00780</name>
</gene>
<feature type="transmembrane region" description="Helical" evidence="7">
    <location>
        <begin position="66"/>
        <end position="86"/>
    </location>
</feature>
<feature type="compositionally biased region" description="Polar residues" evidence="6">
    <location>
        <begin position="303"/>
        <end position="318"/>
    </location>
</feature>
<evidence type="ECO:0000259" key="8">
    <source>
        <dbReference type="Pfam" id="PF00892"/>
    </source>
</evidence>
<comment type="caution">
    <text evidence="9">The sequence shown here is derived from an EMBL/GenBank/DDBJ whole genome shotgun (WGS) entry which is preliminary data.</text>
</comment>
<feature type="transmembrane region" description="Helical" evidence="7">
    <location>
        <begin position="176"/>
        <end position="197"/>
    </location>
</feature>
<keyword evidence="5 7" id="KW-0472">Membrane</keyword>